<accession>A0A6H1ZGF7</accession>
<gene>
    <name evidence="1" type="ORF">TM448A00586_0012</name>
</gene>
<evidence type="ECO:0000313" key="1">
    <source>
        <dbReference type="EMBL" id="QJA47006.1"/>
    </source>
</evidence>
<reference evidence="1" key="1">
    <citation type="submission" date="2020-03" db="EMBL/GenBank/DDBJ databases">
        <title>The deep terrestrial virosphere.</title>
        <authorList>
            <person name="Holmfeldt K."/>
            <person name="Nilsson E."/>
            <person name="Simone D."/>
            <person name="Lopez-Fernandez M."/>
            <person name="Wu X."/>
            <person name="de Brujin I."/>
            <person name="Lundin D."/>
            <person name="Andersson A."/>
            <person name="Bertilsson S."/>
            <person name="Dopson M."/>
        </authorList>
    </citation>
    <scope>NUCLEOTIDE SEQUENCE</scope>
    <source>
        <strain evidence="1">TM448A00586</strain>
    </source>
</reference>
<dbReference type="AlphaFoldDB" id="A0A6H1ZGF7"/>
<proteinExistence type="predicted"/>
<name>A0A6H1ZGF7_9ZZZZ</name>
<dbReference type="EMBL" id="MT144028">
    <property type="protein sequence ID" value="QJA47006.1"/>
    <property type="molecule type" value="Genomic_DNA"/>
</dbReference>
<sequence>MLETNEMSRLIINTEEDTNYADQVRALLGVDNDELSDATLLLDIVLGAAEREVCSKYVPNWVAILNGSDQIKADSLKACVIIKVALNLISVPAVQNIMIDEVKFIDTIEKSKQISIDKVKESLANFFDRQLSMVGIERSSSAWPEKTIIGKSATANFYDYYVNTDGDMVSR</sequence>
<protein>
    <submittedName>
        <fullName evidence="1">Uncharacterized protein</fullName>
    </submittedName>
</protein>
<organism evidence="1">
    <name type="scientific">viral metagenome</name>
    <dbReference type="NCBI Taxonomy" id="1070528"/>
    <lineage>
        <taxon>unclassified sequences</taxon>
        <taxon>metagenomes</taxon>
        <taxon>organismal metagenomes</taxon>
    </lineage>
</organism>